<dbReference type="OrthoDB" id="7344127at2"/>
<evidence type="ECO:0000313" key="2">
    <source>
        <dbReference type="Proteomes" id="UP000252255"/>
    </source>
</evidence>
<name>A0A367WKI3_9PROT</name>
<dbReference type="AlphaFoldDB" id="A0A367WKI3"/>
<gene>
    <name evidence="1" type="ORF">TH30_21405</name>
</gene>
<protein>
    <recommendedName>
        <fullName evidence="3">Lipoprotein</fullName>
    </recommendedName>
</protein>
<evidence type="ECO:0000313" key="1">
    <source>
        <dbReference type="EMBL" id="RCK41965.1"/>
    </source>
</evidence>
<dbReference type="EMBL" id="JPWI01000019">
    <property type="protein sequence ID" value="RCK41965.1"/>
    <property type="molecule type" value="Genomic_DNA"/>
</dbReference>
<accession>A0A367WKI3</accession>
<organism evidence="1 2">
    <name type="scientific">Thalassospira profundimaris</name>
    <dbReference type="NCBI Taxonomy" id="502049"/>
    <lineage>
        <taxon>Bacteria</taxon>
        <taxon>Pseudomonadati</taxon>
        <taxon>Pseudomonadota</taxon>
        <taxon>Alphaproteobacteria</taxon>
        <taxon>Rhodospirillales</taxon>
        <taxon>Thalassospiraceae</taxon>
        <taxon>Thalassospira</taxon>
    </lineage>
</organism>
<dbReference type="Proteomes" id="UP000252255">
    <property type="component" value="Unassembled WGS sequence"/>
</dbReference>
<proteinExistence type="predicted"/>
<dbReference type="PROSITE" id="PS51257">
    <property type="entry name" value="PROKAR_LIPOPROTEIN"/>
    <property type="match status" value="1"/>
</dbReference>
<evidence type="ECO:0008006" key="3">
    <source>
        <dbReference type="Google" id="ProtNLM"/>
    </source>
</evidence>
<comment type="caution">
    <text evidence="1">The sequence shown here is derived from an EMBL/GenBank/DDBJ whole genome shotgun (WGS) entry which is preliminary data.</text>
</comment>
<reference evidence="1 2" key="1">
    <citation type="submission" date="2014-07" db="EMBL/GenBank/DDBJ databases">
        <title>Draft genome sequence of Thalassospira profundimaris PR54-5.</title>
        <authorList>
            <person name="Lai Q."/>
            <person name="Shao Z."/>
        </authorList>
    </citation>
    <scope>NUCLEOTIDE SEQUENCE [LARGE SCALE GENOMIC DNA]</scope>
    <source>
        <strain evidence="1 2">PR54-5</strain>
    </source>
</reference>
<dbReference type="RefSeq" id="WP_114100009.1">
    <property type="nucleotide sequence ID" value="NZ_JPWI01000019.1"/>
</dbReference>
<sequence length="194" mass="21148">MNTRIFERAPLAAGCAILLGLGGCGVALIEAPNYHVSEVQSFKVAGAPSGVMMLEIIDPDNTLPAQTWADALSDQPPPPRLRFVTDPADVKDGQTLKAENRLVAVVNPSQNTFGNAICTDPQTGGMEGISDRLIVRFGFCVGDDLISETRARFVPENFETQLYNNADTISFQLFPRHMRNNDDDRTCSPFETVC</sequence>